<dbReference type="GO" id="GO:0005576">
    <property type="term" value="C:extracellular region"/>
    <property type="evidence" value="ECO:0007669"/>
    <property type="project" value="UniProtKB-SubCell"/>
</dbReference>
<dbReference type="Proteomes" id="UP000572988">
    <property type="component" value="Unassembled WGS sequence"/>
</dbReference>
<feature type="compositionally biased region" description="Basic and acidic residues" evidence="9">
    <location>
        <begin position="219"/>
        <end position="230"/>
    </location>
</feature>
<evidence type="ECO:0000256" key="4">
    <source>
        <dbReference type="ARBA" id="ARBA00022525"/>
    </source>
</evidence>
<dbReference type="Gene3D" id="3.40.50.1820">
    <property type="entry name" value="alpha/beta hydrolase"/>
    <property type="match status" value="1"/>
</dbReference>
<reference evidence="13 16" key="1">
    <citation type="submission" date="2018-01" db="EMBL/GenBank/DDBJ databases">
        <title>Complete genome sequence of Staphylococcus Scheliferi isolated from human.</title>
        <authorList>
            <person name="Abouelkhair M.A."/>
            <person name="Bemis D.A."/>
            <person name="Kania S.A."/>
        </authorList>
    </citation>
    <scope>NUCLEOTIDE SEQUENCE [LARGE SCALE GENOMIC DNA]</scope>
    <source>
        <strain evidence="13 16">ATCC 43808</strain>
    </source>
</reference>
<keyword evidence="10" id="KW-0472">Membrane</keyword>
<gene>
    <name evidence="14" type="primary">lip</name>
    <name evidence="13" type="ORF">C1O36_05940</name>
    <name evidence="14" type="ORF">NCTC12218_00256</name>
</gene>
<feature type="compositionally biased region" description="Polar residues" evidence="9">
    <location>
        <begin position="102"/>
        <end position="126"/>
    </location>
</feature>
<reference evidence="14" key="2">
    <citation type="submission" date="2018-06" db="EMBL/GenBank/DDBJ databases">
        <authorList>
            <consortium name="Pathogen Informatics"/>
            <person name="Doyle S."/>
        </authorList>
    </citation>
    <scope>NUCLEOTIDE SEQUENCE [LARGE SCALE GENOMIC DNA]</scope>
    <source>
        <strain evidence="14">NCTC12218</strain>
    </source>
</reference>
<comment type="catalytic activity">
    <reaction evidence="1">
        <text>a triacylglycerol + H2O = a diacylglycerol + a fatty acid + H(+)</text>
        <dbReference type="Rhea" id="RHEA:12044"/>
        <dbReference type="ChEBI" id="CHEBI:15377"/>
        <dbReference type="ChEBI" id="CHEBI:15378"/>
        <dbReference type="ChEBI" id="CHEBI:17855"/>
        <dbReference type="ChEBI" id="CHEBI:18035"/>
        <dbReference type="ChEBI" id="CHEBI:28868"/>
        <dbReference type="EC" id="3.1.1.3"/>
    </reaction>
</comment>
<keyword evidence="16" id="KW-1185">Reference proteome</keyword>
<evidence type="ECO:0000256" key="2">
    <source>
        <dbReference type="ARBA" id="ARBA00004613"/>
    </source>
</evidence>
<sequence>MFNHQQDRTYALRTRIVSISTILLATSLFVWVGHDAYADEVHQGHSLNTSQTLHTESKNVMRDHLRQNNETNALQVESPKASEMPQKSTAFKEIATSHHNHLTQGNETTNDTQTTMQSSESKAHSNSLVKKNLNAPEMNHSVRNTELKAQHSTSNPSDVTHAPKVAAHQDNQKDGLDPGFSVIDRRNSKTTLNQVDPEFNNVNTHKLKVNDGKATAHKPHLETVDNDKKSTTTQNLNAKEETQPREPQVASTKEASKKKAAQAPQQAQYKNKEPIIFVHGYGGFVGDNAPPGTHYWGGKKYDMMNQLRASGYNVYEASVSAFGSNWDRAVELYTYIKGGVVDYGQAHANKYGHARYGKSYPGILPGWQPGQKIHLIGHSMGGQTIRMLESLLRKGDPEEIAYQKQHGGTISPLFQGNHDHLISSITTIATPHDGTVASDDLGNKDIIKRLIYDYGLFEGRKNSAVDYGLKQWGLEQRQGETFAEYAKRASKSPLFTSEDTALYDLTREGAKKINQRTDINPDIYYKTYTGSATNKTRLGIQISDVHMNIEHKVTGDLIGRTRDKAWRENDGLVSVISGQHPENEPFENVDDKVAPKKGIWQVTPTMKGWDHTDFTGQDTLDLRHTGSELARFYLGIMNDLVREEALETA</sequence>
<evidence type="ECO:0000313" key="16">
    <source>
        <dbReference type="Proteomes" id="UP000572988"/>
    </source>
</evidence>
<evidence type="ECO:0000256" key="8">
    <source>
        <dbReference type="ARBA" id="ARBA00023098"/>
    </source>
</evidence>
<dbReference type="SUPFAM" id="SSF53474">
    <property type="entry name" value="alpha/beta-Hydrolases"/>
    <property type="match status" value="1"/>
</dbReference>
<keyword evidence="7" id="KW-0442">Lipid degradation</keyword>
<dbReference type="EMBL" id="UHEF01000001">
    <property type="protein sequence ID" value="SUM86401.1"/>
    <property type="molecule type" value="Genomic_DNA"/>
</dbReference>
<evidence type="ECO:0000256" key="1">
    <source>
        <dbReference type="ARBA" id="ARBA00001024"/>
    </source>
</evidence>
<dbReference type="GO" id="GO:0016042">
    <property type="term" value="P:lipid catabolic process"/>
    <property type="evidence" value="ECO:0007669"/>
    <property type="project" value="UniProtKB-KW"/>
</dbReference>
<dbReference type="InterPro" id="IPR029058">
    <property type="entry name" value="AB_hydrolase_fold"/>
</dbReference>
<dbReference type="PANTHER" id="PTHR34043:SF3">
    <property type="entry name" value="ALPHA_BETA-HYDROLASES SUPERFAMILY PROTEIN"/>
    <property type="match status" value="1"/>
</dbReference>
<dbReference type="InterPro" id="IPR056304">
    <property type="entry name" value="Lip-like_C"/>
</dbReference>
<evidence type="ECO:0000313" key="15">
    <source>
        <dbReference type="Proteomes" id="UP000264146"/>
    </source>
</evidence>
<dbReference type="AlphaFoldDB" id="A0A7Z7VW73"/>
<evidence type="ECO:0000256" key="5">
    <source>
        <dbReference type="ARBA" id="ARBA00022729"/>
    </source>
</evidence>
<dbReference type="EMBL" id="POVK01000016">
    <property type="protein sequence ID" value="NHA34067.1"/>
    <property type="molecule type" value="Genomic_DNA"/>
</dbReference>
<evidence type="ECO:0000256" key="10">
    <source>
        <dbReference type="SAM" id="Phobius"/>
    </source>
</evidence>
<comment type="subcellular location">
    <subcellularLocation>
        <location evidence="2">Secreted</location>
    </subcellularLocation>
</comment>
<feature type="domain" description="Lipase-like C-terminal" evidence="11">
    <location>
        <begin position="271"/>
        <end position="646"/>
    </location>
</feature>
<dbReference type="Pfam" id="PF24708">
    <property type="entry name" value="Lip_C"/>
    <property type="match status" value="1"/>
</dbReference>
<evidence type="ECO:0000313" key="14">
    <source>
        <dbReference type="EMBL" id="SUM86401.1"/>
    </source>
</evidence>
<dbReference type="PANTHER" id="PTHR34043">
    <property type="entry name" value="ALPHA/BETA-HYDROLASES SUPERFAMILY PROTEIN"/>
    <property type="match status" value="1"/>
</dbReference>
<evidence type="ECO:0000256" key="3">
    <source>
        <dbReference type="ARBA" id="ARBA00013279"/>
    </source>
</evidence>
<evidence type="ECO:0000313" key="12">
    <source>
        <dbReference type="EMBL" id="CAD7358675.1"/>
    </source>
</evidence>
<protein>
    <recommendedName>
        <fullName evidence="3">triacylglycerol lipase</fullName>
        <ecNumber evidence="3">3.1.1.3</ecNumber>
    </recommendedName>
</protein>
<name>A0A7Z7VW73_STASC</name>
<evidence type="ECO:0000256" key="6">
    <source>
        <dbReference type="ARBA" id="ARBA00022801"/>
    </source>
</evidence>
<dbReference type="Proteomes" id="UP000264146">
    <property type="component" value="Chromosome"/>
</dbReference>
<feature type="region of interest" description="Disordered" evidence="9">
    <location>
        <begin position="100"/>
        <end position="126"/>
    </location>
</feature>
<feature type="compositionally biased region" description="Polar residues" evidence="9">
    <location>
        <begin position="189"/>
        <end position="204"/>
    </location>
</feature>
<evidence type="ECO:0000313" key="13">
    <source>
        <dbReference type="EMBL" id="NHA34067.1"/>
    </source>
</evidence>
<evidence type="ECO:0000256" key="7">
    <source>
        <dbReference type="ARBA" id="ARBA00022963"/>
    </source>
</evidence>
<accession>A0A7Z7VW73</accession>
<keyword evidence="8" id="KW-0443">Lipid metabolism</keyword>
<organism evidence="14">
    <name type="scientific">Staphylococcus schleiferi</name>
    <dbReference type="NCBI Taxonomy" id="1295"/>
    <lineage>
        <taxon>Bacteria</taxon>
        <taxon>Bacillati</taxon>
        <taxon>Bacillota</taxon>
        <taxon>Bacilli</taxon>
        <taxon>Bacillales</taxon>
        <taxon>Staphylococcaceae</taxon>
        <taxon>Staphylococcus</taxon>
    </lineage>
</organism>
<dbReference type="NCBIfam" id="NF047351">
    <property type="entry name" value="lipase_YSIRK_Sa"/>
    <property type="match status" value="1"/>
</dbReference>
<dbReference type="RefSeq" id="WP_126496101.1">
    <property type="nucleotide sequence ID" value="NZ_CALYFA010000005.1"/>
</dbReference>
<keyword evidence="10" id="KW-1133">Transmembrane helix</keyword>
<dbReference type="EMBL" id="LR962863">
    <property type="protein sequence ID" value="CAD7358675.1"/>
    <property type="molecule type" value="Genomic_DNA"/>
</dbReference>
<feature type="region of interest" description="Disordered" evidence="9">
    <location>
        <begin position="189"/>
        <end position="268"/>
    </location>
</feature>
<keyword evidence="4" id="KW-0964">Secreted</keyword>
<dbReference type="GO" id="GO:0004806">
    <property type="term" value="F:triacylglycerol lipase activity"/>
    <property type="evidence" value="ECO:0007669"/>
    <property type="project" value="UniProtKB-EC"/>
</dbReference>
<proteinExistence type="predicted"/>
<keyword evidence="5" id="KW-0732">Signal</keyword>
<keyword evidence="10" id="KW-0812">Transmembrane</keyword>
<reference evidence="12 15" key="3">
    <citation type="submission" date="2020-11" db="EMBL/GenBank/DDBJ databases">
        <authorList>
            <consortium name="Pathogen Informatics"/>
        </authorList>
    </citation>
    <scope>NUCLEOTIDE SEQUENCE [LARGE SCALE GENOMIC DNA]</scope>
    <source>
        <strain evidence="12 15">NCTC12218</strain>
    </source>
</reference>
<evidence type="ECO:0000259" key="11">
    <source>
        <dbReference type="Pfam" id="PF24708"/>
    </source>
</evidence>
<evidence type="ECO:0000256" key="9">
    <source>
        <dbReference type="SAM" id="MobiDB-lite"/>
    </source>
</evidence>
<feature type="transmembrane region" description="Helical" evidence="10">
    <location>
        <begin position="12"/>
        <end position="32"/>
    </location>
</feature>
<dbReference type="EC" id="3.1.1.3" evidence="3"/>
<keyword evidence="6 14" id="KW-0378">Hydrolase</keyword>